<reference evidence="2" key="1">
    <citation type="submission" date="2022-09" db="EMBL/GenBank/DDBJ databases">
        <title>The genome sequence of Rhodococcus aetherivorans N1.</title>
        <authorList>
            <person name="Jiang W."/>
        </authorList>
    </citation>
    <scope>NUCLEOTIDE SEQUENCE</scope>
    <source>
        <strain evidence="2">N1</strain>
    </source>
</reference>
<dbReference type="PANTHER" id="PTHR43194:SF2">
    <property type="entry name" value="PEROXISOMAL MEMBRANE PROTEIN LPX1"/>
    <property type="match status" value="1"/>
</dbReference>
<proteinExistence type="predicted"/>
<sequence>MPTIDINDARIYFERTGSGRGILFVHGMCGDAEVWADQARRLSDRYTCVRYDRRGHSRSSRGDATISDSLHADDAAALIEALELAPCLLVGSSSGAAVAVEVALRHGHLLRGAVFSEPPLFSLDPVAGRVVLRDVVPRVEQATAAGGPAAGVDAFFSVVCPGLWSMIDDERRNRYRANADIGFTDLRSPSLEVTAGDLAAVAVPALVVAGSESHPSLRSIARQLAAALPDARFVELEGSGHVTYAERPDEFADAASSFATELDRRAAAAQGGR</sequence>
<organism evidence="2 3">
    <name type="scientific">Rhodococcus aetherivorans</name>
    <dbReference type="NCBI Taxonomy" id="191292"/>
    <lineage>
        <taxon>Bacteria</taxon>
        <taxon>Bacillati</taxon>
        <taxon>Actinomycetota</taxon>
        <taxon>Actinomycetes</taxon>
        <taxon>Mycobacteriales</taxon>
        <taxon>Nocardiaceae</taxon>
        <taxon>Rhodococcus</taxon>
    </lineage>
</organism>
<name>A0AA46S998_9NOCA</name>
<protein>
    <submittedName>
        <fullName evidence="2">Alpha/beta hydrolase</fullName>
    </submittedName>
</protein>
<feature type="domain" description="AB hydrolase-1" evidence="1">
    <location>
        <begin position="22"/>
        <end position="254"/>
    </location>
</feature>
<dbReference type="InterPro" id="IPR050228">
    <property type="entry name" value="Carboxylesterase_BioH"/>
</dbReference>
<dbReference type="InterPro" id="IPR029058">
    <property type="entry name" value="AB_hydrolase_fold"/>
</dbReference>
<dbReference type="Pfam" id="PF12697">
    <property type="entry name" value="Abhydrolase_6"/>
    <property type="match status" value="1"/>
</dbReference>
<dbReference type="InterPro" id="IPR000073">
    <property type="entry name" value="AB_hydrolase_1"/>
</dbReference>
<dbReference type="EMBL" id="CP106982">
    <property type="protein sequence ID" value="UYF92765.1"/>
    <property type="molecule type" value="Genomic_DNA"/>
</dbReference>
<dbReference type="GO" id="GO:0016787">
    <property type="term" value="F:hydrolase activity"/>
    <property type="evidence" value="ECO:0007669"/>
    <property type="project" value="UniProtKB-KW"/>
</dbReference>
<evidence type="ECO:0000313" key="3">
    <source>
        <dbReference type="Proteomes" id="UP001163947"/>
    </source>
</evidence>
<dbReference type="SUPFAM" id="SSF53474">
    <property type="entry name" value="alpha/beta-Hydrolases"/>
    <property type="match status" value="1"/>
</dbReference>
<dbReference type="PANTHER" id="PTHR43194">
    <property type="entry name" value="HYDROLASE ALPHA/BETA FOLD FAMILY"/>
    <property type="match status" value="1"/>
</dbReference>
<dbReference type="Gene3D" id="3.40.50.1820">
    <property type="entry name" value="alpha/beta hydrolase"/>
    <property type="match status" value="1"/>
</dbReference>
<dbReference type="AlphaFoldDB" id="A0AA46S998"/>
<dbReference type="RefSeq" id="WP_263507491.1">
    <property type="nucleotide sequence ID" value="NZ_CP106982.1"/>
</dbReference>
<dbReference type="Proteomes" id="UP001163947">
    <property type="component" value="Chromosome"/>
</dbReference>
<gene>
    <name evidence="2" type="ORF">OCS65_20130</name>
</gene>
<evidence type="ECO:0000313" key="2">
    <source>
        <dbReference type="EMBL" id="UYF92765.1"/>
    </source>
</evidence>
<accession>A0AA46S998</accession>
<keyword evidence="2" id="KW-0378">Hydrolase</keyword>
<dbReference type="GeneID" id="83622778"/>
<evidence type="ECO:0000259" key="1">
    <source>
        <dbReference type="Pfam" id="PF12697"/>
    </source>
</evidence>